<proteinExistence type="predicted"/>
<protein>
    <submittedName>
        <fullName evidence="2">Uncharacterized protein</fullName>
    </submittedName>
</protein>
<evidence type="ECO:0000313" key="2">
    <source>
        <dbReference type="WBParaSite" id="ACRNAN_scaffold4439.g24518.t1"/>
    </source>
</evidence>
<dbReference type="AlphaFoldDB" id="A0A914DXF3"/>
<keyword evidence="1" id="KW-1185">Reference proteome</keyword>
<name>A0A914DXF3_9BILA</name>
<accession>A0A914DXF3</accession>
<dbReference type="Proteomes" id="UP000887540">
    <property type="component" value="Unplaced"/>
</dbReference>
<evidence type="ECO:0000313" key="1">
    <source>
        <dbReference type="Proteomes" id="UP000887540"/>
    </source>
</evidence>
<organism evidence="1 2">
    <name type="scientific">Acrobeloides nanus</name>
    <dbReference type="NCBI Taxonomy" id="290746"/>
    <lineage>
        <taxon>Eukaryota</taxon>
        <taxon>Metazoa</taxon>
        <taxon>Ecdysozoa</taxon>
        <taxon>Nematoda</taxon>
        <taxon>Chromadorea</taxon>
        <taxon>Rhabditida</taxon>
        <taxon>Tylenchina</taxon>
        <taxon>Cephalobomorpha</taxon>
        <taxon>Cephaloboidea</taxon>
        <taxon>Cephalobidae</taxon>
        <taxon>Acrobeloides</taxon>
    </lineage>
</organism>
<sequence>MVSSCLLRCKDEHMTKLDNEWSDSFIFDVSLLRESEEAAHQRTLDICENNNKLDECIKKCNDSTERRVLQMGLEPWKEICGNLEELLTQFSCWRDNLDTLTLSCHIESHGLRRTLDTFAHNTSLLIVEVVCREMTNLSMCLIKHYGRYCGSITKKILLQLMKSSRKTITDVLRVRWEILPEACTEDLAFFREVEDAITMELKENKSIRQHAHNMAGFISLLYLYYFNYIKII</sequence>
<reference evidence="2" key="1">
    <citation type="submission" date="2022-11" db="UniProtKB">
        <authorList>
            <consortium name="WormBaseParasite"/>
        </authorList>
    </citation>
    <scope>IDENTIFICATION</scope>
</reference>
<dbReference type="WBParaSite" id="ACRNAN_scaffold4439.g24518.t1">
    <property type="protein sequence ID" value="ACRNAN_scaffold4439.g24518.t1"/>
    <property type="gene ID" value="ACRNAN_scaffold4439.g24518"/>
</dbReference>